<dbReference type="PROSITE" id="PS01174">
    <property type="entry name" value="LIPASE_GDXG_SER"/>
    <property type="match status" value="1"/>
</dbReference>
<dbReference type="InterPro" id="IPR050300">
    <property type="entry name" value="GDXG_lipolytic_enzyme"/>
</dbReference>
<evidence type="ECO:0000256" key="3">
    <source>
        <dbReference type="PROSITE-ProRule" id="PRU10038"/>
    </source>
</evidence>
<protein>
    <submittedName>
        <fullName evidence="6">Alpha/beta hydrolase fold-3 domain-containing protein</fullName>
    </submittedName>
</protein>
<evidence type="ECO:0000256" key="4">
    <source>
        <dbReference type="SAM" id="Phobius"/>
    </source>
</evidence>
<name>A0A8K0T7A8_9HYPO</name>
<dbReference type="EMBL" id="JAGPNK010000001">
    <property type="protein sequence ID" value="KAH7328449.1"/>
    <property type="molecule type" value="Genomic_DNA"/>
</dbReference>
<dbReference type="AlphaFoldDB" id="A0A8K0T7A8"/>
<reference evidence="6" key="1">
    <citation type="journal article" date="2021" name="Nat. Commun.">
        <title>Genetic determinants of endophytism in the Arabidopsis root mycobiome.</title>
        <authorList>
            <person name="Mesny F."/>
            <person name="Miyauchi S."/>
            <person name="Thiergart T."/>
            <person name="Pickel B."/>
            <person name="Atanasova L."/>
            <person name="Karlsson M."/>
            <person name="Huettel B."/>
            <person name="Barry K.W."/>
            <person name="Haridas S."/>
            <person name="Chen C."/>
            <person name="Bauer D."/>
            <person name="Andreopoulos W."/>
            <person name="Pangilinan J."/>
            <person name="LaButti K."/>
            <person name="Riley R."/>
            <person name="Lipzen A."/>
            <person name="Clum A."/>
            <person name="Drula E."/>
            <person name="Henrissat B."/>
            <person name="Kohler A."/>
            <person name="Grigoriev I.V."/>
            <person name="Martin F.M."/>
            <person name="Hacquard S."/>
        </authorList>
    </citation>
    <scope>NUCLEOTIDE SEQUENCE</scope>
    <source>
        <strain evidence="6">MPI-CAGE-CH-0235</strain>
    </source>
</reference>
<dbReference type="SUPFAM" id="SSF53474">
    <property type="entry name" value="alpha/beta-Hydrolases"/>
    <property type="match status" value="1"/>
</dbReference>
<dbReference type="Pfam" id="PF07859">
    <property type="entry name" value="Abhydrolase_3"/>
    <property type="match status" value="1"/>
</dbReference>
<gene>
    <name evidence="6" type="ORF">B0I35DRAFT_473156</name>
</gene>
<dbReference type="Proteomes" id="UP000813444">
    <property type="component" value="Unassembled WGS sequence"/>
</dbReference>
<evidence type="ECO:0000256" key="1">
    <source>
        <dbReference type="ARBA" id="ARBA00010515"/>
    </source>
</evidence>
<dbReference type="PANTHER" id="PTHR48081:SF8">
    <property type="entry name" value="ALPHA_BETA HYDROLASE FOLD-3 DOMAIN-CONTAINING PROTEIN-RELATED"/>
    <property type="match status" value="1"/>
</dbReference>
<feature type="transmembrane region" description="Helical" evidence="4">
    <location>
        <begin position="20"/>
        <end position="43"/>
    </location>
</feature>
<dbReference type="InterPro" id="IPR029058">
    <property type="entry name" value="AB_hydrolase_fold"/>
</dbReference>
<keyword evidence="7" id="KW-1185">Reference proteome</keyword>
<feature type="active site" evidence="3">
    <location>
        <position position="212"/>
    </location>
</feature>
<feature type="domain" description="Alpha/beta hydrolase fold-3" evidence="5">
    <location>
        <begin position="132"/>
        <end position="344"/>
    </location>
</feature>
<comment type="caution">
    <text evidence="6">The sequence shown here is derived from an EMBL/GenBank/DDBJ whole genome shotgun (WGS) entry which is preliminary data.</text>
</comment>
<organism evidence="6 7">
    <name type="scientific">Stachybotrys elegans</name>
    <dbReference type="NCBI Taxonomy" id="80388"/>
    <lineage>
        <taxon>Eukaryota</taxon>
        <taxon>Fungi</taxon>
        <taxon>Dikarya</taxon>
        <taxon>Ascomycota</taxon>
        <taxon>Pezizomycotina</taxon>
        <taxon>Sordariomycetes</taxon>
        <taxon>Hypocreomycetidae</taxon>
        <taxon>Hypocreales</taxon>
        <taxon>Stachybotryaceae</taxon>
        <taxon>Stachybotrys</taxon>
    </lineage>
</organism>
<dbReference type="PANTHER" id="PTHR48081">
    <property type="entry name" value="AB HYDROLASE SUPERFAMILY PROTEIN C4A8.06C"/>
    <property type="match status" value="1"/>
</dbReference>
<dbReference type="Gene3D" id="3.40.50.1820">
    <property type="entry name" value="alpha/beta hydrolase"/>
    <property type="match status" value="1"/>
</dbReference>
<keyword evidence="4" id="KW-0472">Membrane</keyword>
<keyword evidence="4" id="KW-0812">Transmembrane</keyword>
<evidence type="ECO:0000256" key="2">
    <source>
        <dbReference type="ARBA" id="ARBA00022801"/>
    </source>
</evidence>
<keyword evidence="2 6" id="KW-0378">Hydrolase</keyword>
<sequence length="373" mass="41415">MGSSERPPVWSYQPLKLLYQLFYFITVLARVPLWLTVSLVPALRPHPRWTIKQSFLTRLAYRVLESRSRIGVTEKLSLHPGKEGKRFEIIPPLEAELYRGPLLSSQVEPEPVGGAWFPRAPGPDAASKTVILLLHGGAFVQGTGREDYCGFAAKNMLEHDGADAVFCLSYRLSGYAGQNPFPAALQDTLAAYMHLLRKLKIPPSRLVIAGDSAGGNLVIALMRYIYEFGKELGIPPPRCGALFSPLVAPFDFDFDTKPQRSTDFLHRSFVVWGARTYAAGVEDAMSNPYMTPLGNPFPTPAPIFVNVGTAEVFLDNCLRWVQQMRQTGGREIELHLEEDAVHDTFLIGNQIGFDESARKATSAMMAFIQGQMI</sequence>
<dbReference type="OrthoDB" id="2152029at2759"/>
<proteinExistence type="inferred from homology"/>
<dbReference type="InterPro" id="IPR013094">
    <property type="entry name" value="AB_hydrolase_3"/>
</dbReference>
<accession>A0A8K0T7A8</accession>
<evidence type="ECO:0000313" key="7">
    <source>
        <dbReference type="Proteomes" id="UP000813444"/>
    </source>
</evidence>
<keyword evidence="4" id="KW-1133">Transmembrane helix</keyword>
<evidence type="ECO:0000259" key="5">
    <source>
        <dbReference type="Pfam" id="PF07859"/>
    </source>
</evidence>
<evidence type="ECO:0000313" key="6">
    <source>
        <dbReference type="EMBL" id="KAH7328449.1"/>
    </source>
</evidence>
<dbReference type="InterPro" id="IPR033140">
    <property type="entry name" value="Lipase_GDXG_put_SER_AS"/>
</dbReference>
<dbReference type="GO" id="GO:0016787">
    <property type="term" value="F:hydrolase activity"/>
    <property type="evidence" value="ECO:0007669"/>
    <property type="project" value="UniProtKB-KW"/>
</dbReference>
<comment type="similarity">
    <text evidence="1">Belongs to the 'GDXG' lipolytic enzyme family.</text>
</comment>